<sequence length="81" mass="9184">MTLQQIRTLIISWGKENVKGDFSEQDLENDIALLGLDSIDVVEFCEYLEEQLDISVELDWVMEFETLAALGEELTTTESAV</sequence>
<proteinExistence type="predicted"/>
<reference evidence="1 2" key="1">
    <citation type="submission" date="2019-10" db="EMBL/GenBank/DDBJ databases">
        <title>Pseudoalteromonas rubra S4059.</title>
        <authorList>
            <person name="Paulsen S."/>
            <person name="Wang X."/>
        </authorList>
    </citation>
    <scope>NUCLEOTIDE SEQUENCE [LARGE SCALE GENOMIC DNA]</scope>
    <source>
        <strain evidence="1 2">S4059</strain>
    </source>
</reference>
<evidence type="ECO:0000313" key="1">
    <source>
        <dbReference type="EMBL" id="QPB84393.1"/>
    </source>
</evidence>
<dbReference type="Gene3D" id="1.10.1200.10">
    <property type="entry name" value="ACP-like"/>
    <property type="match status" value="1"/>
</dbReference>
<dbReference type="Proteomes" id="UP000305729">
    <property type="component" value="Chromosome 1"/>
</dbReference>
<dbReference type="Pfam" id="PF00550">
    <property type="entry name" value="PP-binding"/>
    <property type="match status" value="1"/>
</dbReference>
<dbReference type="SUPFAM" id="SSF47336">
    <property type="entry name" value="ACP-like"/>
    <property type="match status" value="1"/>
</dbReference>
<dbReference type="RefSeq" id="WP_138538745.1">
    <property type="nucleotide sequence ID" value="NZ_CP045429.1"/>
</dbReference>
<evidence type="ECO:0000313" key="2">
    <source>
        <dbReference type="Proteomes" id="UP000305729"/>
    </source>
</evidence>
<dbReference type="InterPro" id="IPR009081">
    <property type="entry name" value="PP-bd_ACP"/>
</dbReference>
<dbReference type="PROSITE" id="PS50075">
    <property type="entry name" value="CARRIER"/>
    <property type="match status" value="1"/>
</dbReference>
<protein>
    <submittedName>
        <fullName evidence="1">Uncharacterized protein</fullName>
    </submittedName>
</protein>
<organism evidence="1 2">
    <name type="scientific">Pseudoalteromonas rubra</name>
    <dbReference type="NCBI Taxonomy" id="43658"/>
    <lineage>
        <taxon>Bacteria</taxon>
        <taxon>Pseudomonadati</taxon>
        <taxon>Pseudomonadota</taxon>
        <taxon>Gammaproteobacteria</taxon>
        <taxon>Alteromonadales</taxon>
        <taxon>Pseudoalteromonadaceae</taxon>
        <taxon>Pseudoalteromonas</taxon>
    </lineage>
</organism>
<dbReference type="AlphaFoldDB" id="A0A5S3UUG5"/>
<accession>A0A5S3UUG5</accession>
<dbReference type="EMBL" id="CP045429">
    <property type="protein sequence ID" value="QPB84393.1"/>
    <property type="molecule type" value="Genomic_DNA"/>
</dbReference>
<gene>
    <name evidence="1" type="ORF">CWC22_015920</name>
</gene>
<name>A0A5S3UUG5_9GAMM</name>
<dbReference type="InterPro" id="IPR036736">
    <property type="entry name" value="ACP-like_sf"/>
</dbReference>